<name>A0A318UJL9_9SPHI</name>
<proteinExistence type="predicted"/>
<dbReference type="Proteomes" id="UP000248198">
    <property type="component" value="Unassembled WGS sequence"/>
</dbReference>
<evidence type="ECO:0000313" key="1">
    <source>
        <dbReference type="EMBL" id="PYF74145.1"/>
    </source>
</evidence>
<comment type="caution">
    <text evidence="1">The sequence shown here is derived from an EMBL/GenBank/DDBJ whole genome shotgun (WGS) entry which is preliminary data.</text>
</comment>
<dbReference type="EMBL" id="QKLU01000004">
    <property type="protein sequence ID" value="PYF74145.1"/>
    <property type="molecule type" value="Genomic_DNA"/>
</dbReference>
<reference evidence="1 2" key="1">
    <citation type="submission" date="2018-06" db="EMBL/GenBank/DDBJ databases">
        <title>Genomic Encyclopedia of Archaeal and Bacterial Type Strains, Phase II (KMG-II): from individual species to whole genera.</title>
        <authorList>
            <person name="Goeker M."/>
        </authorList>
    </citation>
    <scope>NUCLEOTIDE SEQUENCE [LARGE SCALE GENOMIC DNA]</scope>
    <source>
        <strain evidence="1 2">DSM 27372</strain>
    </source>
</reference>
<accession>A0A318UJL9</accession>
<sequence length="77" mass="8667">MLMKSHERMKRKFCGIFKTNQAGVIPGQRLVRLTEKRSGPANHPVTARPDLPENSVRKCTPFLVGQAFCLYAPQVVD</sequence>
<keyword evidence="2" id="KW-1185">Reference proteome</keyword>
<organism evidence="1 2">
    <name type="scientific">Pedobacter nutrimenti</name>
    <dbReference type="NCBI Taxonomy" id="1241337"/>
    <lineage>
        <taxon>Bacteria</taxon>
        <taxon>Pseudomonadati</taxon>
        <taxon>Bacteroidota</taxon>
        <taxon>Sphingobacteriia</taxon>
        <taxon>Sphingobacteriales</taxon>
        <taxon>Sphingobacteriaceae</taxon>
        <taxon>Pedobacter</taxon>
    </lineage>
</organism>
<protein>
    <submittedName>
        <fullName evidence="1">Uncharacterized protein</fullName>
    </submittedName>
</protein>
<gene>
    <name evidence="1" type="ORF">B0O44_104316</name>
</gene>
<dbReference type="AlphaFoldDB" id="A0A318UJL9"/>
<evidence type="ECO:0000313" key="2">
    <source>
        <dbReference type="Proteomes" id="UP000248198"/>
    </source>
</evidence>